<evidence type="ECO:0000256" key="7">
    <source>
        <dbReference type="ARBA" id="ARBA00077764"/>
    </source>
</evidence>
<gene>
    <name evidence="12" type="ORF">GSOID_T00009031001</name>
</gene>
<dbReference type="AlphaFoldDB" id="E4WVX3"/>
<reference evidence="12" key="1">
    <citation type="journal article" date="2010" name="Science">
        <title>Plasticity of animal genome architecture unmasked by rapid evolution of a pelagic tunicate.</title>
        <authorList>
            <person name="Denoeud F."/>
            <person name="Henriet S."/>
            <person name="Mungpakdee S."/>
            <person name="Aury J.M."/>
            <person name="Da Silva C."/>
            <person name="Brinkmann H."/>
            <person name="Mikhaleva J."/>
            <person name="Olsen L.C."/>
            <person name="Jubin C."/>
            <person name="Canestro C."/>
            <person name="Bouquet J.M."/>
            <person name="Danks G."/>
            <person name="Poulain J."/>
            <person name="Campsteijn C."/>
            <person name="Adamski M."/>
            <person name="Cross I."/>
            <person name="Yadetie F."/>
            <person name="Muffato M."/>
            <person name="Louis A."/>
            <person name="Butcher S."/>
            <person name="Tsagkogeorga G."/>
            <person name="Konrad A."/>
            <person name="Singh S."/>
            <person name="Jensen M.F."/>
            <person name="Cong E.H."/>
            <person name="Eikeseth-Otteraa H."/>
            <person name="Noel B."/>
            <person name="Anthouard V."/>
            <person name="Porcel B.M."/>
            <person name="Kachouri-Lafond R."/>
            <person name="Nishino A."/>
            <person name="Ugolini M."/>
            <person name="Chourrout P."/>
            <person name="Nishida H."/>
            <person name="Aasland R."/>
            <person name="Huzurbazar S."/>
            <person name="Westhof E."/>
            <person name="Delsuc F."/>
            <person name="Lehrach H."/>
            <person name="Reinhardt R."/>
            <person name="Weissenbach J."/>
            <person name="Roy S.W."/>
            <person name="Artiguenave F."/>
            <person name="Postlethwait J.H."/>
            <person name="Manak J.R."/>
            <person name="Thompson E.M."/>
            <person name="Jaillon O."/>
            <person name="Du Pasquier L."/>
            <person name="Boudinot P."/>
            <person name="Liberles D.A."/>
            <person name="Volff J.N."/>
            <person name="Philippe H."/>
            <person name="Lenhard B."/>
            <person name="Roest Crollius H."/>
            <person name="Wincker P."/>
            <person name="Chourrout D."/>
        </authorList>
    </citation>
    <scope>NUCLEOTIDE SEQUENCE [LARGE SCALE GENOMIC DNA]</scope>
</reference>
<evidence type="ECO:0000256" key="11">
    <source>
        <dbReference type="SAM" id="MobiDB-lite"/>
    </source>
</evidence>
<dbReference type="PRINTS" id="PR00328">
    <property type="entry name" value="SAR1GTPBP"/>
</dbReference>
<dbReference type="Proteomes" id="UP000001307">
    <property type="component" value="Unassembled WGS sequence"/>
</dbReference>
<dbReference type="EMBL" id="FN653017">
    <property type="protein sequence ID" value="CBY21276.1"/>
    <property type="molecule type" value="Genomic_DNA"/>
</dbReference>
<evidence type="ECO:0000313" key="12">
    <source>
        <dbReference type="EMBL" id="CBY21276.1"/>
    </source>
</evidence>
<dbReference type="PROSITE" id="PS51419">
    <property type="entry name" value="RAB"/>
    <property type="match status" value="1"/>
</dbReference>
<comment type="subunit">
    <text evidence="5">Interacts with ARL14EP.</text>
</comment>
<feature type="binding site" evidence="9">
    <location>
        <position position="68"/>
    </location>
    <ligand>
        <name>Mg(2+)</name>
        <dbReference type="ChEBI" id="CHEBI:18420"/>
    </ligand>
</feature>
<evidence type="ECO:0000256" key="8">
    <source>
        <dbReference type="PIRSR" id="PIRSR606689-1"/>
    </source>
</evidence>
<dbReference type="SMART" id="SM00178">
    <property type="entry name" value="SAR"/>
    <property type="match status" value="1"/>
</dbReference>
<dbReference type="Pfam" id="PF00025">
    <property type="entry name" value="Arf"/>
    <property type="match status" value="1"/>
</dbReference>
<evidence type="ECO:0000313" key="13">
    <source>
        <dbReference type="Proteomes" id="UP000001307"/>
    </source>
</evidence>
<evidence type="ECO:0000256" key="6">
    <source>
        <dbReference type="ARBA" id="ARBA00072405"/>
    </source>
</evidence>
<feature type="compositionally biased region" description="Basic residues" evidence="11">
    <location>
        <begin position="223"/>
        <end position="236"/>
    </location>
</feature>
<keyword evidence="9" id="KW-0479">Metal-binding</keyword>
<evidence type="ECO:0000256" key="10">
    <source>
        <dbReference type="RuleBase" id="RU003925"/>
    </source>
</evidence>
<dbReference type="OrthoDB" id="10304489at2759"/>
<evidence type="ECO:0000256" key="3">
    <source>
        <dbReference type="ARBA" id="ARBA00023134"/>
    </source>
</evidence>
<protein>
    <recommendedName>
        <fullName evidence="6">ADP-ribosylation factor-like protein 14</fullName>
    </recommendedName>
    <alternativeName>
        <fullName evidence="7">ADP-ribosylation factor 7</fullName>
    </alternativeName>
</protein>
<dbReference type="InParanoid" id="E4WVX3"/>
<keyword evidence="9" id="KW-0460">Magnesium</keyword>
<keyword evidence="2 8" id="KW-0547">Nucleotide-binding</keyword>
<dbReference type="SMART" id="SM00177">
    <property type="entry name" value="ARF"/>
    <property type="match status" value="1"/>
</dbReference>
<keyword evidence="3 8" id="KW-0342">GTP-binding</keyword>
<name>E4WVX3_OIKDI</name>
<dbReference type="Gene3D" id="3.40.50.300">
    <property type="entry name" value="P-loop containing nucleotide triphosphate hydrolases"/>
    <property type="match status" value="1"/>
</dbReference>
<feature type="binding site" evidence="8">
    <location>
        <begin position="44"/>
        <end position="51"/>
    </location>
    <ligand>
        <name>GTP</name>
        <dbReference type="ChEBI" id="CHEBI:37565"/>
    </ligand>
</feature>
<evidence type="ECO:0000256" key="5">
    <source>
        <dbReference type="ARBA" id="ARBA00061881"/>
    </source>
</evidence>
<evidence type="ECO:0000256" key="1">
    <source>
        <dbReference type="ARBA" id="ARBA00010290"/>
    </source>
</evidence>
<dbReference type="InterPro" id="IPR027417">
    <property type="entry name" value="P-loop_NTPase"/>
</dbReference>
<dbReference type="SMART" id="SM00175">
    <property type="entry name" value="RAB"/>
    <property type="match status" value="1"/>
</dbReference>
<dbReference type="NCBIfam" id="TIGR00231">
    <property type="entry name" value="small_GTP"/>
    <property type="match status" value="1"/>
</dbReference>
<dbReference type="SUPFAM" id="SSF52540">
    <property type="entry name" value="P-loop containing nucleoside triphosphate hydrolases"/>
    <property type="match status" value="1"/>
</dbReference>
<keyword evidence="13" id="KW-1185">Reference proteome</keyword>
<dbReference type="InterPro" id="IPR024156">
    <property type="entry name" value="Small_GTPase_ARF"/>
</dbReference>
<dbReference type="FunFam" id="3.40.50.300:FF:000412">
    <property type="entry name" value="ADP-ribosylation factor 1"/>
    <property type="match status" value="1"/>
</dbReference>
<dbReference type="InterPro" id="IPR006689">
    <property type="entry name" value="Small_GTPase_ARF/SAR"/>
</dbReference>
<accession>E4WVX3</accession>
<proteinExistence type="inferred from homology"/>
<organism evidence="12">
    <name type="scientific">Oikopleura dioica</name>
    <name type="common">Tunicate</name>
    <dbReference type="NCBI Taxonomy" id="34765"/>
    <lineage>
        <taxon>Eukaryota</taxon>
        <taxon>Metazoa</taxon>
        <taxon>Chordata</taxon>
        <taxon>Tunicata</taxon>
        <taxon>Appendicularia</taxon>
        <taxon>Copelata</taxon>
        <taxon>Oikopleuridae</taxon>
        <taxon>Oikopleura</taxon>
    </lineage>
</organism>
<dbReference type="GO" id="GO:0030010">
    <property type="term" value="P:establishment of cell polarity"/>
    <property type="evidence" value="ECO:0007669"/>
    <property type="project" value="UniProtKB-ARBA"/>
</dbReference>
<feature type="binding site" evidence="8">
    <location>
        <position position="92"/>
    </location>
    <ligand>
        <name>GTP</name>
        <dbReference type="ChEBI" id="CHEBI:37565"/>
    </ligand>
</feature>
<feature type="region of interest" description="Disordered" evidence="11">
    <location>
        <begin position="209"/>
        <end position="236"/>
    </location>
</feature>
<evidence type="ECO:0000256" key="9">
    <source>
        <dbReference type="PIRSR" id="PIRSR606689-2"/>
    </source>
</evidence>
<sequence>MRIYCPKILSDLTPEIQTINMGNLPAKKVLGKKDKKKFRVLMVGLDESGKTTILYRLKMYETYRTEPTVGFNVEEFSNHNSKISMNIWDLGGQKHLRRLWRHYYPGTQGVIFVFDSSDEERYDIARKEFTKIMNDRAMKECSQVLVFANKQDAKNAVQPEDLPEFLGLDTMQNVNWLVQPSCAITGDGLDHGLDWLSRSFTALNRENQRAKMKMRTGGSGAKRMPKRSTPVRHSVY</sequence>
<dbReference type="GO" id="GO:0003924">
    <property type="term" value="F:GTPase activity"/>
    <property type="evidence" value="ECO:0007669"/>
    <property type="project" value="InterPro"/>
</dbReference>
<comment type="function">
    <text evidence="4">GTPase that recruits MYO1E to MHC class II-containing vesicles via the effector protein ARL14EP and hence controls the movement of these vesicles along the actin cytoskeleton in dendritic cells.</text>
</comment>
<dbReference type="GO" id="GO:0046872">
    <property type="term" value="F:metal ion binding"/>
    <property type="evidence" value="ECO:0007669"/>
    <property type="project" value="UniProtKB-KW"/>
</dbReference>
<dbReference type="CDD" id="cd00878">
    <property type="entry name" value="Arf_Arl"/>
    <property type="match status" value="1"/>
</dbReference>
<feature type="binding site" evidence="8">
    <location>
        <begin position="149"/>
        <end position="152"/>
    </location>
    <ligand>
        <name>GTP</name>
        <dbReference type="ChEBI" id="CHEBI:37565"/>
    </ligand>
</feature>
<comment type="similarity">
    <text evidence="1 10">Belongs to the small GTPase superfamily. Arf family.</text>
</comment>
<feature type="binding site" evidence="9">
    <location>
        <position position="51"/>
    </location>
    <ligand>
        <name>Mg(2+)</name>
        <dbReference type="ChEBI" id="CHEBI:18420"/>
    </ligand>
</feature>
<dbReference type="PROSITE" id="PS51417">
    <property type="entry name" value="ARF"/>
    <property type="match status" value="1"/>
</dbReference>
<dbReference type="InterPro" id="IPR005225">
    <property type="entry name" value="Small_GTP-bd"/>
</dbReference>
<dbReference type="PANTHER" id="PTHR11711">
    <property type="entry name" value="ADP RIBOSYLATION FACTOR-RELATED"/>
    <property type="match status" value="1"/>
</dbReference>
<dbReference type="GO" id="GO:0005525">
    <property type="term" value="F:GTP binding"/>
    <property type="evidence" value="ECO:0007669"/>
    <property type="project" value="UniProtKB-KW"/>
</dbReference>
<evidence type="ECO:0000256" key="4">
    <source>
        <dbReference type="ARBA" id="ARBA00054077"/>
    </source>
</evidence>
<evidence type="ECO:0000256" key="2">
    <source>
        <dbReference type="ARBA" id="ARBA00022741"/>
    </source>
</evidence>